<gene>
    <name evidence="1" type="ORF">EAH76_12655</name>
</gene>
<proteinExistence type="predicted"/>
<name>A0A502FUB8_9SPHN</name>
<dbReference type="Gene3D" id="3.40.1530.20">
    <property type="entry name" value="Protein of unknown function (DUF1491)"/>
    <property type="match status" value="1"/>
</dbReference>
<dbReference type="OrthoDB" id="9809136at2"/>
<sequence length="107" mass="11522">MGILVSALLKRVNDAGGMAMVRAKGDADSGGILLILQDRNTPTRFVERALGPTGKPALIASGPVDVANSAECDDYWRRRRARDPDLWVIELDIASAERFAAETILGD</sequence>
<dbReference type="Proteomes" id="UP000319931">
    <property type="component" value="Unassembled WGS sequence"/>
</dbReference>
<dbReference type="RefSeq" id="WP_140850986.1">
    <property type="nucleotide sequence ID" value="NZ_RCZC01000003.1"/>
</dbReference>
<keyword evidence="2" id="KW-1185">Reference proteome</keyword>
<reference evidence="1 2" key="1">
    <citation type="journal article" date="2019" name="Environ. Microbiol.">
        <title>Species interactions and distinct microbial communities in high Arctic permafrost affected cryosols are associated with the CH4 and CO2 gas fluxes.</title>
        <authorList>
            <person name="Altshuler I."/>
            <person name="Hamel J."/>
            <person name="Turney S."/>
            <person name="Magnuson E."/>
            <person name="Levesque R."/>
            <person name="Greer C."/>
            <person name="Whyte L.G."/>
        </authorList>
    </citation>
    <scope>NUCLEOTIDE SEQUENCE [LARGE SCALE GENOMIC DNA]</scope>
    <source>
        <strain evidence="1 2">E6.1</strain>
    </source>
</reference>
<protein>
    <submittedName>
        <fullName evidence="1">DUF1491 family protein</fullName>
    </submittedName>
</protein>
<evidence type="ECO:0000313" key="1">
    <source>
        <dbReference type="EMBL" id="TPG53065.1"/>
    </source>
</evidence>
<accession>A0A502FUB8</accession>
<comment type="caution">
    <text evidence="1">The sequence shown here is derived from an EMBL/GenBank/DDBJ whole genome shotgun (WGS) entry which is preliminary data.</text>
</comment>
<dbReference type="EMBL" id="RCZC01000003">
    <property type="protein sequence ID" value="TPG53065.1"/>
    <property type="molecule type" value="Genomic_DNA"/>
</dbReference>
<dbReference type="InterPro" id="IPR009964">
    <property type="entry name" value="DUF1491"/>
</dbReference>
<organism evidence="1 2">
    <name type="scientific">Sphingomonas glacialis</name>
    <dbReference type="NCBI Taxonomy" id="658225"/>
    <lineage>
        <taxon>Bacteria</taxon>
        <taxon>Pseudomonadati</taxon>
        <taxon>Pseudomonadota</taxon>
        <taxon>Alphaproteobacteria</taxon>
        <taxon>Sphingomonadales</taxon>
        <taxon>Sphingomonadaceae</taxon>
        <taxon>Sphingomonas</taxon>
    </lineage>
</organism>
<dbReference type="Pfam" id="PF07372">
    <property type="entry name" value="DUF1491"/>
    <property type="match status" value="1"/>
</dbReference>
<dbReference type="AlphaFoldDB" id="A0A502FUB8"/>
<evidence type="ECO:0000313" key="2">
    <source>
        <dbReference type="Proteomes" id="UP000319931"/>
    </source>
</evidence>